<dbReference type="SMART" id="SM00220">
    <property type="entry name" value="S_TKc"/>
    <property type="match status" value="1"/>
</dbReference>
<dbReference type="InterPro" id="IPR036770">
    <property type="entry name" value="Ankyrin_rpt-contain_sf"/>
</dbReference>
<dbReference type="SUPFAM" id="SSF56112">
    <property type="entry name" value="Protein kinase-like (PK-like)"/>
    <property type="match status" value="1"/>
</dbReference>
<feature type="repeat" description="ANK" evidence="3">
    <location>
        <begin position="708"/>
        <end position="729"/>
    </location>
</feature>
<dbReference type="SUPFAM" id="SSF48403">
    <property type="entry name" value="Ankyrin repeat"/>
    <property type="match status" value="1"/>
</dbReference>
<dbReference type="PROSITE" id="PS50088">
    <property type="entry name" value="ANK_REPEAT"/>
    <property type="match status" value="2"/>
</dbReference>
<dbReference type="PROSITE" id="PS50011">
    <property type="entry name" value="PROTEIN_KINASE_DOM"/>
    <property type="match status" value="1"/>
</dbReference>
<sequence>MKSIDKSDFSIDLNDFDILCELSELHCGISYCLKHKTEGFLANLILLTKVNFTEATYQQFIKEVKSISNLDHPCLVRFLGLSGPHPVFDNKIGILYEYLPKCFTLSCIIDEIDNEKGEPPLEKEQVLMVIYGLSNALTYLHKKDITCMNLNALNILLDDTFSPRIQFYGISILGVSINRLNDYNTILYIPPEVLNGQAHDKKGDVYAFAYILLRLWANDKFYTGKPDVNYTSNIKNGNRLMISPNTPIIIRMIIMKCWDQTPINRPNFSEINWIIGEIAEFIFDDVVNFNSFLEFKKNLPIFKKVVNPQSLRICEKSLFDATTQLSISKKGRNFVQNVIKLQVLIMNLSFSNLQITKNLILSSDFALTKDGVYSIATNIAVAATSRFKNILLYSKLVSELYLCRSSFPFIGYLKKYLLSFFITSLANYCAYPNSLPIVALVCFCLQQCVYEQEEIVKTISEFYERYKSEKKISVNILFCWFCPEIEEVNQPLFDKMLELVKSQCQYNFHPNAFKIFLEQLDSNRADNWSLYKRKRLDKNLTSFSYALRIDDIERIRQDFQENPSILNCKIEQDIFVPCTFAHDFPTCLMYAAVFGAIKCFLFFLKNGAKVGYWDRKYRQIPMYSIAGGDENIFYYSLQNYKDYDSLLQTAAQFHQYQLFLKSNVLNKNLMKQMDRYGKSVMSSAAGSNNLSILIYCFVQNKQCFIESFGRTPLHVAAEHEMCDVLKLLLFLSVGNDGVVDANARDSWGMTPLHLAADKLKRKACKILLASPKIDVNLKNFSGKTAVYYAVKTGDLKLINIFLRNPKVDFDCQTKKGETPLHTAVKMRRHDIVALILSYGRVSIHVCDQSTMTPFEYAAFLNDQKTLEIFHEYMKKTNDKIEKPLHVQIAEPIQKTIKTQLQKTLKNSSQQNQNQQLSQQTQKIIQQNSQQQQQQQQTQQQESECCIS</sequence>
<dbReference type="InterPro" id="IPR002110">
    <property type="entry name" value="Ankyrin_rpt"/>
</dbReference>
<keyword evidence="2 3" id="KW-0040">ANK repeat</keyword>
<dbReference type="PANTHER" id="PTHR24126">
    <property type="entry name" value="ANKYRIN REPEAT, PH AND SEC7 DOMAIN CONTAINING PROTEIN SECG-RELATED"/>
    <property type="match status" value="1"/>
</dbReference>
<name>A0A1J4J997_9EUKA</name>
<reference evidence="5" key="1">
    <citation type="submission" date="2016-10" db="EMBL/GenBank/DDBJ databases">
        <authorList>
            <person name="Benchimol M."/>
            <person name="Almeida L.G."/>
            <person name="Vasconcelos A.T."/>
            <person name="Perreira-Neves A."/>
            <person name="Rosa I.A."/>
            <person name="Tasca T."/>
            <person name="Bogo M.R."/>
            <person name="de Souza W."/>
        </authorList>
    </citation>
    <scope>NUCLEOTIDE SEQUENCE [LARGE SCALE GENOMIC DNA]</scope>
    <source>
        <strain evidence="5">K</strain>
    </source>
</reference>
<organism evidence="5 6">
    <name type="scientific">Tritrichomonas foetus</name>
    <dbReference type="NCBI Taxonomy" id="1144522"/>
    <lineage>
        <taxon>Eukaryota</taxon>
        <taxon>Metamonada</taxon>
        <taxon>Parabasalia</taxon>
        <taxon>Tritrichomonadida</taxon>
        <taxon>Tritrichomonadidae</taxon>
        <taxon>Tritrichomonas</taxon>
    </lineage>
</organism>
<dbReference type="InterPro" id="IPR000719">
    <property type="entry name" value="Prot_kinase_dom"/>
</dbReference>
<dbReference type="GO" id="GO:0004672">
    <property type="term" value="F:protein kinase activity"/>
    <property type="evidence" value="ECO:0007669"/>
    <property type="project" value="InterPro"/>
</dbReference>
<evidence type="ECO:0000256" key="1">
    <source>
        <dbReference type="ARBA" id="ARBA00022737"/>
    </source>
</evidence>
<feature type="domain" description="Protein kinase" evidence="4">
    <location>
        <begin position="16"/>
        <end position="282"/>
    </location>
</feature>
<evidence type="ECO:0000313" key="6">
    <source>
        <dbReference type="Proteomes" id="UP000179807"/>
    </source>
</evidence>
<accession>A0A1J4J997</accession>
<dbReference type="Pfam" id="PF00023">
    <property type="entry name" value="Ank"/>
    <property type="match status" value="2"/>
</dbReference>
<dbReference type="GeneID" id="94830769"/>
<evidence type="ECO:0000259" key="4">
    <source>
        <dbReference type="PROSITE" id="PS50011"/>
    </source>
</evidence>
<gene>
    <name evidence="5" type="ORF">TRFO_11493</name>
</gene>
<feature type="repeat" description="ANK" evidence="3">
    <location>
        <begin position="815"/>
        <end position="839"/>
    </location>
</feature>
<dbReference type="InterPro" id="IPR011009">
    <property type="entry name" value="Kinase-like_dom_sf"/>
</dbReference>
<evidence type="ECO:0000256" key="3">
    <source>
        <dbReference type="PROSITE-ProRule" id="PRU00023"/>
    </source>
</evidence>
<dbReference type="Pfam" id="PF12796">
    <property type="entry name" value="Ank_2"/>
    <property type="match status" value="1"/>
</dbReference>
<dbReference type="Gene3D" id="1.25.40.20">
    <property type="entry name" value="Ankyrin repeat-containing domain"/>
    <property type="match status" value="1"/>
</dbReference>
<keyword evidence="6" id="KW-1185">Reference proteome</keyword>
<keyword evidence="1" id="KW-0677">Repeat</keyword>
<dbReference type="GO" id="GO:0005524">
    <property type="term" value="F:ATP binding"/>
    <property type="evidence" value="ECO:0007669"/>
    <property type="project" value="InterPro"/>
</dbReference>
<proteinExistence type="predicted"/>
<evidence type="ECO:0000256" key="2">
    <source>
        <dbReference type="ARBA" id="ARBA00023043"/>
    </source>
</evidence>
<dbReference type="VEuPathDB" id="TrichDB:TRFO_11493"/>
<comment type="caution">
    <text evidence="5">The sequence shown here is derived from an EMBL/GenBank/DDBJ whole genome shotgun (WGS) entry which is preliminary data.</text>
</comment>
<dbReference type="SMART" id="SM00248">
    <property type="entry name" value="ANK"/>
    <property type="match status" value="6"/>
</dbReference>
<dbReference type="Pfam" id="PF07714">
    <property type="entry name" value="PK_Tyr_Ser-Thr"/>
    <property type="match status" value="1"/>
</dbReference>
<protein>
    <recommendedName>
        <fullName evidence="4">Protein kinase domain-containing protein</fullName>
    </recommendedName>
</protein>
<dbReference type="RefSeq" id="XP_068347134.1">
    <property type="nucleotide sequence ID" value="XM_068496065.1"/>
</dbReference>
<evidence type="ECO:0000313" key="5">
    <source>
        <dbReference type="EMBL" id="OHS93997.1"/>
    </source>
</evidence>
<dbReference type="Proteomes" id="UP000179807">
    <property type="component" value="Unassembled WGS sequence"/>
</dbReference>
<dbReference type="Gene3D" id="1.10.510.10">
    <property type="entry name" value="Transferase(Phosphotransferase) domain 1"/>
    <property type="match status" value="1"/>
</dbReference>
<dbReference type="PROSITE" id="PS50297">
    <property type="entry name" value="ANK_REP_REGION"/>
    <property type="match status" value="2"/>
</dbReference>
<dbReference type="OrthoDB" id="341259at2759"/>
<dbReference type="AlphaFoldDB" id="A0A1J4J997"/>
<dbReference type="InterPro" id="IPR001245">
    <property type="entry name" value="Ser-Thr/Tyr_kinase_cat_dom"/>
</dbReference>
<dbReference type="EMBL" id="MLAK01001359">
    <property type="protein sequence ID" value="OHS93997.1"/>
    <property type="molecule type" value="Genomic_DNA"/>
</dbReference>